<evidence type="ECO:0000313" key="2">
    <source>
        <dbReference type="Proteomes" id="UP000198761"/>
    </source>
</evidence>
<organism evidence="1 2">
    <name type="scientific">Gemmobacter aquatilis</name>
    <dbReference type="NCBI Taxonomy" id="933059"/>
    <lineage>
        <taxon>Bacteria</taxon>
        <taxon>Pseudomonadati</taxon>
        <taxon>Pseudomonadota</taxon>
        <taxon>Alphaproteobacteria</taxon>
        <taxon>Rhodobacterales</taxon>
        <taxon>Paracoccaceae</taxon>
        <taxon>Gemmobacter</taxon>
    </lineage>
</organism>
<dbReference type="Proteomes" id="UP000198761">
    <property type="component" value="Unassembled WGS sequence"/>
</dbReference>
<keyword evidence="2" id="KW-1185">Reference proteome</keyword>
<name>A0A1H8MSV8_9RHOB</name>
<protein>
    <submittedName>
        <fullName evidence="1">Uncharacterized protein</fullName>
    </submittedName>
</protein>
<reference evidence="1 2" key="1">
    <citation type="submission" date="2016-10" db="EMBL/GenBank/DDBJ databases">
        <authorList>
            <person name="de Groot N.N."/>
        </authorList>
    </citation>
    <scope>NUCLEOTIDE SEQUENCE [LARGE SCALE GENOMIC DNA]</scope>
    <source>
        <strain evidence="1 2">DSM 3857</strain>
    </source>
</reference>
<sequence>MKVFLTQTAEACLWPTRDHDKHYSESLAEAFQRDIDRSCRMSSVPNPRLAMSGTLLAAFGD</sequence>
<proteinExistence type="predicted"/>
<dbReference type="EMBL" id="FOCE01000014">
    <property type="protein sequence ID" value="SEO20246.1"/>
    <property type="molecule type" value="Genomic_DNA"/>
</dbReference>
<gene>
    <name evidence="1" type="ORF">SAMN04488103_11451</name>
</gene>
<dbReference type="AlphaFoldDB" id="A0A1H8MSV8"/>
<evidence type="ECO:0000313" key="1">
    <source>
        <dbReference type="EMBL" id="SEO20246.1"/>
    </source>
</evidence>
<accession>A0A1H8MSV8</accession>